<dbReference type="EMBL" id="KV749265">
    <property type="protein sequence ID" value="OCL10317.1"/>
    <property type="molecule type" value="Genomic_DNA"/>
</dbReference>
<feature type="non-terminal residue" evidence="3">
    <location>
        <position position="181"/>
    </location>
</feature>
<dbReference type="FunFam" id="2.60.260.20:FF:000013">
    <property type="entry name" value="DnaJ subfamily B member 11"/>
    <property type="match status" value="1"/>
</dbReference>
<dbReference type="Proteomes" id="UP000250140">
    <property type="component" value="Unassembled WGS sequence"/>
</dbReference>
<organism evidence="3 4">
    <name type="scientific">Glonium stellatum</name>
    <dbReference type="NCBI Taxonomy" id="574774"/>
    <lineage>
        <taxon>Eukaryota</taxon>
        <taxon>Fungi</taxon>
        <taxon>Dikarya</taxon>
        <taxon>Ascomycota</taxon>
        <taxon>Pezizomycotina</taxon>
        <taxon>Dothideomycetes</taxon>
        <taxon>Pleosporomycetidae</taxon>
        <taxon>Gloniales</taxon>
        <taxon>Gloniaceae</taxon>
        <taxon>Glonium</taxon>
    </lineage>
</organism>
<dbReference type="OrthoDB" id="550424at2759"/>
<protein>
    <submittedName>
        <fullName evidence="3">HSP40/DnaJ peptide-binding protein</fullName>
    </submittedName>
</protein>
<evidence type="ECO:0000313" key="4">
    <source>
        <dbReference type="Proteomes" id="UP000250140"/>
    </source>
</evidence>
<dbReference type="SUPFAM" id="SSF49493">
    <property type="entry name" value="HSP40/DnaJ peptide-binding domain"/>
    <property type="match status" value="2"/>
</dbReference>
<dbReference type="FunFam" id="2.60.260.20:FF:000002">
    <property type="entry name" value="Dnaj homolog subfamily b member"/>
    <property type="match status" value="1"/>
</dbReference>
<dbReference type="GO" id="GO:0051087">
    <property type="term" value="F:protein-folding chaperone binding"/>
    <property type="evidence" value="ECO:0007669"/>
    <property type="project" value="TreeGrafter"/>
</dbReference>
<dbReference type="GO" id="GO:0006413">
    <property type="term" value="P:translational initiation"/>
    <property type="evidence" value="ECO:0007669"/>
    <property type="project" value="TreeGrafter"/>
</dbReference>
<sequence length="181" mass="20160">QQAPMPKITVLEMPLPLSLEELFIGTVKKMKITRKVYDRATGGYQTEQRIIKVPVAKGLRAGSKLKYSDIGDRHKDSTQDIHFVIQEKQHPLFKREGNDLYHNVDISLTESLCGWDRIVPTIDGKNLSVGRAGPTSSTFTETFPGLGMPNYGSPTDPGNYIVGVNIKHPDILTQAQKDSLR</sequence>
<dbReference type="InterPro" id="IPR002939">
    <property type="entry name" value="DnaJ_C"/>
</dbReference>
<reference evidence="3 4" key="1">
    <citation type="journal article" date="2016" name="Nat. Commun.">
        <title>Ectomycorrhizal ecology is imprinted in the genome of the dominant symbiotic fungus Cenococcum geophilum.</title>
        <authorList>
            <consortium name="DOE Joint Genome Institute"/>
            <person name="Peter M."/>
            <person name="Kohler A."/>
            <person name="Ohm R.A."/>
            <person name="Kuo A."/>
            <person name="Krutzmann J."/>
            <person name="Morin E."/>
            <person name="Arend M."/>
            <person name="Barry K.W."/>
            <person name="Binder M."/>
            <person name="Choi C."/>
            <person name="Clum A."/>
            <person name="Copeland A."/>
            <person name="Grisel N."/>
            <person name="Haridas S."/>
            <person name="Kipfer T."/>
            <person name="LaButti K."/>
            <person name="Lindquist E."/>
            <person name="Lipzen A."/>
            <person name="Maire R."/>
            <person name="Meier B."/>
            <person name="Mihaltcheva S."/>
            <person name="Molinier V."/>
            <person name="Murat C."/>
            <person name="Poggeler S."/>
            <person name="Quandt C.A."/>
            <person name="Sperisen C."/>
            <person name="Tritt A."/>
            <person name="Tisserant E."/>
            <person name="Crous P.W."/>
            <person name="Henrissat B."/>
            <person name="Nehls U."/>
            <person name="Egli S."/>
            <person name="Spatafora J.W."/>
            <person name="Grigoriev I.V."/>
            <person name="Martin F.M."/>
        </authorList>
    </citation>
    <scope>NUCLEOTIDE SEQUENCE [LARGE SCALE GENOMIC DNA]</scope>
    <source>
        <strain evidence="3 4">CBS 207.34</strain>
    </source>
</reference>
<keyword evidence="1" id="KW-0143">Chaperone</keyword>
<proteinExistence type="predicted"/>
<evidence type="ECO:0000313" key="3">
    <source>
        <dbReference type="EMBL" id="OCL10317.1"/>
    </source>
</evidence>
<name>A0A8E2F4C6_9PEZI</name>
<dbReference type="CDD" id="cd10747">
    <property type="entry name" value="DnaJ_C"/>
    <property type="match status" value="1"/>
</dbReference>
<feature type="non-terminal residue" evidence="3">
    <location>
        <position position="1"/>
    </location>
</feature>
<dbReference type="InterPro" id="IPR008971">
    <property type="entry name" value="HSP40/DnaJ_pept-bd"/>
</dbReference>
<feature type="domain" description="Chaperone DnaJ C-terminal" evidence="2">
    <location>
        <begin position="11"/>
        <end position="169"/>
    </location>
</feature>
<dbReference type="GO" id="GO:0005829">
    <property type="term" value="C:cytosol"/>
    <property type="evidence" value="ECO:0007669"/>
    <property type="project" value="TreeGrafter"/>
</dbReference>
<dbReference type="PANTHER" id="PTHR24078:SF553">
    <property type="entry name" value="DNAJ HOMOLOG SUBFAMILY B MEMBER 5"/>
    <property type="match status" value="1"/>
</dbReference>
<evidence type="ECO:0000259" key="2">
    <source>
        <dbReference type="Pfam" id="PF01556"/>
    </source>
</evidence>
<keyword evidence="4" id="KW-1185">Reference proteome</keyword>
<dbReference type="PANTHER" id="PTHR24078">
    <property type="entry name" value="DNAJ HOMOLOG SUBFAMILY C MEMBER"/>
    <property type="match status" value="1"/>
</dbReference>
<evidence type="ECO:0000256" key="1">
    <source>
        <dbReference type="ARBA" id="ARBA00023186"/>
    </source>
</evidence>
<dbReference type="InterPro" id="IPR051339">
    <property type="entry name" value="DnaJ_subfamily_B"/>
</dbReference>
<gene>
    <name evidence="3" type="ORF">AOQ84DRAFT_270248</name>
</gene>
<dbReference type="GO" id="GO:0006457">
    <property type="term" value="P:protein folding"/>
    <property type="evidence" value="ECO:0007669"/>
    <property type="project" value="InterPro"/>
</dbReference>
<dbReference type="Gene3D" id="2.60.260.20">
    <property type="entry name" value="Urease metallochaperone UreE, N-terminal domain"/>
    <property type="match status" value="2"/>
</dbReference>
<dbReference type="AlphaFoldDB" id="A0A8E2F4C6"/>
<accession>A0A8E2F4C6</accession>
<dbReference type="Pfam" id="PF01556">
    <property type="entry name" value="DnaJ_C"/>
    <property type="match status" value="1"/>
</dbReference>
<dbReference type="GO" id="GO:0051082">
    <property type="term" value="F:unfolded protein binding"/>
    <property type="evidence" value="ECO:0007669"/>
    <property type="project" value="InterPro"/>
</dbReference>